<dbReference type="EC" id="1.1.1.193" evidence="13"/>
<dbReference type="PROSITE" id="PS00903">
    <property type="entry name" value="CYT_DCMP_DEAMINASES_1"/>
    <property type="match status" value="1"/>
</dbReference>
<dbReference type="NCBIfam" id="TIGR00326">
    <property type="entry name" value="eubact_ribD"/>
    <property type="match status" value="1"/>
</dbReference>
<dbReference type="GO" id="GO:0008270">
    <property type="term" value="F:zinc ion binding"/>
    <property type="evidence" value="ECO:0007669"/>
    <property type="project" value="InterPro"/>
</dbReference>
<dbReference type="PANTHER" id="PTHR38011:SF7">
    <property type="entry name" value="2,5-DIAMINO-6-RIBOSYLAMINO-4(3H)-PYRIMIDINONE 5'-PHOSPHATE REDUCTASE"/>
    <property type="match status" value="1"/>
</dbReference>
<dbReference type="PIRSF" id="PIRSF006769">
    <property type="entry name" value="RibD"/>
    <property type="match status" value="1"/>
</dbReference>
<comment type="catalytic activity">
    <reaction evidence="13">
        <text>5-amino-6-(5-phospho-D-ribitylamino)uracil + NADP(+) = 5-amino-6-(5-phospho-D-ribosylamino)uracil + NADPH + H(+)</text>
        <dbReference type="Rhea" id="RHEA:17845"/>
        <dbReference type="ChEBI" id="CHEBI:15378"/>
        <dbReference type="ChEBI" id="CHEBI:57783"/>
        <dbReference type="ChEBI" id="CHEBI:58349"/>
        <dbReference type="ChEBI" id="CHEBI:58421"/>
        <dbReference type="ChEBI" id="CHEBI:58453"/>
        <dbReference type="EC" id="1.1.1.193"/>
    </reaction>
</comment>
<evidence type="ECO:0000256" key="11">
    <source>
        <dbReference type="ARBA" id="ARBA00023002"/>
    </source>
</evidence>
<dbReference type="AlphaFoldDB" id="A0A101HFN8"/>
<dbReference type="GO" id="GO:0009231">
    <property type="term" value="P:riboflavin biosynthetic process"/>
    <property type="evidence" value="ECO:0007669"/>
    <property type="project" value="UniProtKB-UniPathway"/>
</dbReference>
<dbReference type="Gene3D" id="3.40.430.10">
    <property type="entry name" value="Dihydrofolate Reductase, subunit A"/>
    <property type="match status" value="1"/>
</dbReference>
<dbReference type="Pfam" id="PF01872">
    <property type="entry name" value="RibD_C"/>
    <property type="match status" value="1"/>
</dbReference>
<gene>
    <name evidence="18" type="ORF">XD92_1406</name>
</gene>
<feature type="binding site" evidence="16">
    <location>
        <position position="78"/>
    </location>
    <ligand>
        <name>Zn(2+)</name>
        <dbReference type="ChEBI" id="CHEBI:29105"/>
        <note>catalytic</note>
    </ligand>
</feature>
<evidence type="ECO:0000256" key="4">
    <source>
        <dbReference type="ARBA" id="ARBA00005259"/>
    </source>
</evidence>
<evidence type="ECO:0000256" key="8">
    <source>
        <dbReference type="ARBA" id="ARBA00022801"/>
    </source>
</evidence>
<comment type="pathway">
    <text evidence="2 13">Cofactor biosynthesis; riboflavin biosynthesis; 5-amino-6-(D-ribitylamino)uracil from GTP: step 2/4.</text>
</comment>
<evidence type="ECO:0000259" key="17">
    <source>
        <dbReference type="PROSITE" id="PS51747"/>
    </source>
</evidence>
<dbReference type="SUPFAM" id="SSF53927">
    <property type="entry name" value="Cytidine deaminase-like"/>
    <property type="match status" value="1"/>
</dbReference>
<dbReference type="InterPro" id="IPR024072">
    <property type="entry name" value="DHFR-like_dom_sf"/>
</dbReference>
<evidence type="ECO:0000313" key="19">
    <source>
        <dbReference type="Proteomes" id="UP000053860"/>
    </source>
</evidence>
<dbReference type="SUPFAM" id="SSF53597">
    <property type="entry name" value="Dihydrofolate reductase-like"/>
    <property type="match status" value="1"/>
</dbReference>
<feature type="binding site" evidence="16">
    <location>
        <position position="87"/>
    </location>
    <ligand>
        <name>Zn(2+)</name>
        <dbReference type="ChEBI" id="CHEBI:29105"/>
        <note>catalytic</note>
    </ligand>
</feature>
<evidence type="ECO:0000313" key="18">
    <source>
        <dbReference type="EMBL" id="KUK76006.1"/>
    </source>
</evidence>
<feature type="binding site" evidence="15">
    <location>
        <position position="204"/>
    </location>
    <ligand>
        <name>NADP(+)</name>
        <dbReference type="ChEBI" id="CHEBI:58349"/>
    </ligand>
</feature>
<comment type="caution">
    <text evidence="18">The sequence shown here is derived from an EMBL/GenBank/DDBJ whole genome shotgun (WGS) entry which is preliminary data.</text>
</comment>
<evidence type="ECO:0000256" key="3">
    <source>
        <dbReference type="ARBA" id="ARBA00004910"/>
    </source>
</evidence>
<name>A0A101HFN8_9BACT</name>
<evidence type="ECO:0000256" key="7">
    <source>
        <dbReference type="ARBA" id="ARBA00022723"/>
    </source>
</evidence>
<proteinExistence type="inferred from homology"/>
<reference evidence="19" key="1">
    <citation type="journal article" date="2015" name="MBio">
        <title>Genome-Resolved Metagenomic Analysis Reveals Roles for Candidate Phyla and Other Microbial Community Members in Biogeochemical Transformations in Oil Reservoirs.</title>
        <authorList>
            <person name="Hu P."/>
            <person name="Tom L."/>
            <person name="Singh A."/>
            <person name="Thomas B.C."/>
            <person name="Baker B.J."/>
            <person name="Piceno Y.M."/>
            <person name="Andersen G.L."/>
            <person name="Banfield J.F."/>
        </authorList>
    </citation>
    <scope>NUCLEOTIDE SEQUENCE [LARGE SCALE GENOMIC DNA]</scope>
</reference>
<feature type="binding site" evidence="15">
    <location>
        <position position="212"/>
    </location>
    <ligand>
        <name>substrate</name>
    </ligand>
</feature>
<accession>A0A101HFN8</accession>
<keyword evidence="12" id="KW-0511">Multifunctional enzyme</keyword>
<comment type="similarity">
    <text evidence="5 13">In the C-terminal section; belongs to the HTP reductase family.</text>
</comment>
<dbReference type="Proteomes" id="UP000053860">
    <property type="component" value="Unassembled WGS sequence"/>
</dbReference>
<evidence type="ECO:0000256" key="16">
    <source>
        <dbReference type="PIRSR" id="PIRSR006769-3"/>
    </source>
</evidence>
<evidence type="ECO:0000256" key="1">
    <source>
        <dbReference type="ARBA" id="ARBA00002151"/>
    </source>
</evidence>
<keyword evidence="6 13" id="KW-0686">Riboflavin biosynthesis</keyword>
<dbReference type="InterPro" id="IPR004794">
    <property type="entry name" value="Eubact_RibD"/>
</dbReference>
<dbReference type="PATRIC" id="fig|294710.3.peg.32"/>
<dbReference type="GO" id="GO:0008835">
    <property type="term" value="F:diaminohydroxyphosphoribosylaminopyrimidine deaminase activity"/>
    <property type="evidence" value="ECO:0007669"/>
    <property type="project" value="UniProtKB-EC"/>
</dbReference>
<dbReference type="InterPro" id="IPR050765">
    <property type="entry name" value="Riboflavin_Biosynth_HTPR"/>
</dbReference>
<evidence type="ECO:0000256" key="15">
    <source>
        <dbReference type="PIRSR" id="PIRSR006769-2"/>
    </source>
</evidence>
<protein>
    <recommendedName>
        <fullName evidence="13">Riboflavin biosynthesis protein RibD</fullName>
    </recommendedName>
    <domain>
        <recommendedName>
            <fullName evidence="13">Diaminohydroxyphosphoribosylaminopyrimidine deaminase</fullName>
            <shortName evidence="13">DRAP deaminase</shortName>
            <ecNumber evidence="13">3.5.4.26</ecNumber>
        </recommendedName>
        <alternativeName>
            <fullName evidence="13">Riboflavin-specific deaminase</fullName>
        </alternativeName>
    </domain>
    <domain>
        <recommendedName>
            <fullName evidence="13">5-amino-6-(5-phosphoribosylamino)uracil reductase</fullName>
            <ecNumber evidence="13">1.1.1.193</ecNumber>
        </recommendedName>
        <alternativeName>
            <fullName evidence="13">HTP reductase</fullName>
        </alternativeName>
    </domain>
</protein>
<comment type="cofactor">
    <cofactor evidence="13 16">
        <name>Zn(2+)</name>
        <dbReference type="ChEBI" id="CHEBI:29105"/>
    </cofactor>
    <text evidence="13 16">Binds 1 zinc ion.</text>
</comment>
<feature type="binding site" evidence="15">
    <location>
        <position position="192"/>
    </location>
    <ligand>
        <name>substrate</name>
    </ligand>
</feature>
<dbReference type="GO" id="GO:0008703">
    <property type="term" value="F:5-amino-6-(5-phosphoribosylamino)uracil reductase activity"/>
    <property type="evidence" value="ECO:0007669"/>
    <property type="project" value="UniProtKB-EC"/>
</dbReference>
<dbReference type="PROSITE" id="PS51747">
    <property type="entry name" value="CYT_DCMP_DEAMINASES_2"/>
    <property type="match status" value="1"/>
</dbReference>
<dbReference type="CDD" id="cd01284">
    <property type="entry name" value="Riboflavin_deaminase-reductase"/>
    <property type="match status" value="1"/>
</dbReference>
<comment type="pathway">
    <text evidence="3 13">Cofactor biosynthesis; riboflavin biosynthesis; 5-amino-6-(D-ribitylamino)uracil from GTP: step 3/4.</text>
</comment>
<feature type="binding site" evidence="15">
    <location>
        <position position="215"/>
    </location>
    <ligand>
        <name>substrate</name>
    </ligand>
</feature>
<evidence type="ECO:0000256" key="2">
    <source>
        <dbReference type="ARBA" id="ARBA00004882"/>
    </source>
</evidence>
<evidence type="ECO:0000256" key="10">
    <source>
        <dbReference type="ARBA" id="ARBA00022857"/>
    </source>
</evidence>
<dbReference type="InterPro" id="IPR002734">
    <property type="entry name" value="RibDG_C"/>
</dbReference>
<keyword evidence="11 13" id="KW-0560">Oxidoreductase</keyword>
<dbReference type="InterPro" id="IPR002125">
    <property type="entry name" value="CMP_dCMP_dom"/>
</dbReference>
<dbReference type="Pfam" id="PF00383">
    <property type="entry name" value="dCMP_cyt_deam_1"/>
    <property type="match status" value="1"/>
</dbReference>
<feature type="binding site" evidence="15">
    <location>
        <position position="157"/>
    </location>
    <ligand>
        <name>NADP(+)</name>
        <dbReference type="ChEBI" id="CHEBI:58349"/>
    </ligand>
</feature>
<evidence type="ECO:0000256" key="12">
    <source>
        <dbReference type="ARBA" id="ARBA00023268"/>
    </source>
</evidence>
<dbReference type="PANTHER" id="PTHR38011">
    <property type="entry name" value="DIHYDROFOLATE REDUCTASE FAMILY PROTEIN (AFU_ORTHOLOGUE AFUA_8G06820)"/>
    <property type="match status" value="1"/>
</dbReference>
<sequence length="356" mass="39741">MSIKTIYMERALQLARKGEGSTGPNPMVGAVIVHHDRIIGEGYHRRYGEPHAEVNAIAAVKESSLLSDATLYVSLEPCAHHGKTPPCAALIVSRKIPRVVVAVTDPNPMVSGKGIAMMREAGVEVIEGMLEKEARKLNRAFFVNQLHKRPYVILKWAESRDGFMDHERTSLDERAPAMISNPLTQSIVHKFRTEVAGILVGTNTALLDDPQLTSRKWFGPHPTRVVIDRENRIPSDAALFNGTAPTIIFSALARKPFPPSARVKQIIIDFNRDTIRQMMSHLFEEKIHSLLVEGGARLLRSFIETGLWDEAYVERSELLLGDGVKAPEIQGEIIHVEKYAGSLQLHLKSKRTRNFL</sequence>
<feature type="binding site" evidence="15">
    <location>
        <position position="208"/>
    </location>
    <ligand>
        <name>NADP(+)</name>
        <dbReference type="ChEBI" id="CHEBI:58349"/>
    </ligand>
</feature>
<dbReference type="FunFam" id="3.40.140.10:FF:000025">
    <property type="entry name" value="Riboflavin biosynthesis protein RibD"/>
    <property type="match status" value="1"/>
</dbReference>
<comment type="function">
    <text evidence="1 13">Converts 2,5-diamino-6-(ribosylamino)-4(3h)-pyrimidinone 5'-phosphate into 5-amino-6-(ribosylamino)-2,4(1h,3h)-pyrimidinedione 5'-phosphate.</text>
</comment>
<keyword evidence="9 13" id="KW-0862">Zinc</keyword>
<dbReference type="EMBL" id="LGGN01000322">
    <property type="protein sequence ID" value="KUK76006.1"/>
    <property type="molecule type" value="Genomic_DNA"/>
</dbReference>
<keyword evidence="8 13" id="KW-0378">Hydrolase</keyword>
<evidence type="ECO:0000256" key="13">
    <source>
        <dbReference type="PIRNR" id="PIRNR006769"/>
    </source>
</evidence>
<dbReference type="InterPro" id="IPR016192">
    <property type="entry name" value="APOBEC/CMP_deaminase_Zn-bd"/>
</dbReference>
<keyword evidence="7 13" id="KW-0479">Metal-binding</keyword>
<keyword evidence="10 13" id="KW-0521">NADP</keyword>
<feature type="domain" description="CMP/dCMP-type deaminase" evidence="17">
    <location>
        <begin position="2"/>
        <end position="125"/>
    </location>
</feature>
<dbReference type="Gene3D" id="3.40.140.10">
    <property type="entry name" value="Cytidine Deaminase, domain 2"/>
    <property type="match status" value="1"/>
</dbReference>
<organism evidence="18 19">
    <name type="scientific">Proteiniphilum acetatigenes</name>
    <dbReference type="NCBI Taxonomy" id="294710"/>
    <lineage>
        <taxon>Bacteria</taxon>
        <taxon>Pseudomonadati</taxon>
        <taxon>Bacteroidota</taxon>
        <taxon>Bacteroidia</taxon>
        <taxon>Bacteroidales</taxon>
        <taxon>Dysgonomonadaceae</taxon>
        <taxon>Proteiniphilum</taxon>
    </lineage>
</organism>
<feature type="binding site" evidence="15">
    <location>
        <position position="293"/>
    </location>
    <ligand>
        <name>substrate</name>
    </ligand>
</feature>
<dbReference type="InterPro" id="IPR016193">
    <property type="entry name" value="Cytidine_deaminase-like"/>
</dbReference>
<comment type="similarity">
    <text evidence="4 13">In the N-terminal section; belongs to the cytidine and deoxycytidylate deaminase family.</text>
</comment>
<evidence type="ECO:0000256" key="6">
    <source>
        <dbReference type="ARBA" id="ARBA00022619"/>
    </source>
</evidence>
<feature type="binding site" evidence="15">
    <location>
        <begin position="295"/>
        <end position="301"/>
    </location>
    <ligand>
        <name>NADP(+)</name>
        <dbReference type="ChEBI" id="CHEBI:58349"/>
    </ligand>
</feature>
<evidence type="ECO:0000256" key="14">
    <source>
        <dbReference type="PIRSR" id="PIRSR006769-1"/>
    </source>
</evidence>
<feature type="active site" description="Proton donor" evidence="14">
    <location>
        <position position="53"/>
    </location>
</feature>
<feature type="binding site" evidence="16">
    <location>
        <position position="51"/>
    </location>
    <ligand>
        <name>Zn(2+)</name>
        <dbReference type="ChEBI" id="CHEBI:29105"/>
        <note>catalytic</note>
    </ligand>
</feature>
<dbReference type="EC" id="3.5.4.26" evidence="13"/>
<comment type="catalytic activity">
    <reaction evidence="13">
        <text>2,5-diamino-6-hydroxy-4-(5-phosphoribosylamino)-pyrimidine + H2O + H(+) = 5-amino-6-(5-phospho-D-ribosylamino)uracil + NH4(+)</text>
        <dbReference type="Rhea" id="RHEA:21868"/>
        <dbReference type="ChEBI" id="CHEBI:15377"/>
        <dbReference type="ChEBI" id="CHEBI:15378"/>
        <dbReference type="ChEBI" id="CHEBI:28938"/>
        <dbReference type="ChEBI" id="CHEBI:58453"/>
        <dbReference type="ChEBI" id="CHEBI:58614"/>
        <dbReference type="EC" id="3.5.4.26"/>
    </reaction>
</comment>
<dbReference type="UniPathway" id="UPA00275">
    <property type="reaction ID" value="UER00401"/>
</dbReference>
<evidence type="ECO:0000256" key="9">
    <source>
        <dbReference type="ARBA" id="ARBA00022833"/>
    </source>
</evidence>
<evidence type="ECO:0000256" key="5">
    <source>
        <dbReference type="ARBA" id="ARBA00007417"/>
    </source>
</evidence>